<dbReference type="GO" id="GO:0016787">
    <property type="term" value="F:hydrolase activity"/>
    <property type="evidence" value="ECO:0007669"/>
    <property type="project" value="UniProtKB-KW"/>
</dbReference>
<keyword evidence="4" id="KW-1185">Reference proteome</keyword>
<evidence type="ECO:0000313" key="3">
    <source>
        <dbReference type="EMBL" id="MBV4357648.1"/>
    </source>
</evidence>
<evidence type="ECO:0000313" key="4">
    <source>
        <dbReference type="Proteomes" id="UP000812270"/>
    </source>
</evidence>
<name>A0A9E2W4M0_9BACT</name>
<feature type="chain" id="PRO_5039591278" evidence="1">
    <location>
        <begin position="21"/>
        <end position="312"/>
    </location>
</feature>
<dbReference type="AlphaFoldDB" id="A0A9E2W4M0"/>
<reference evidence="3" key="1">
    <citation type="submission" date="2021-06" db="EMBL/GenBank/DDBJ databases">
        <authorList>
            <person name="Huq M.A."/>
        </authorList>
    </citation>
    <scope>NUCLEOTIDE SEQUENCE</scope>
    <source>
        <strain evidence="3">MAH-26</strain>
    </source>
</reference>
<dbReference type="Pfam" id="PF22847">
    <property type="entry name" value="BT_3657-like_N"/>
    <property type="match status" value="1"/>
</dbReference>
<dbReference type="Proteomes" id="UP000812270">
    <property type="component" value="Unassembled WGS sequence"/>
</dbReference>
<dbReference type="CDD" id="cd08983">
    <property type="entry name" value="GH43_Bt3655-like"/>
    <property type="match status" value="1"/>
</dbReference>
<dbReference type="RefSeq" id="WP_217791299.1">
    <property type="nucleotide sequence ID" value="NZ_JAHSPG010000006.1"/>
</dbReference>
<evidence type="ECO:0000259" key="2">
    <source>
        <dbReference type="Pfam" id="PF22847"/>
    </source>
</evidence>
<dbReference type="PANTHER" id="PTHR43301:SF3">
    <property type="entry name" value="ARABINAN ENDO-1,5-ALPHA-L-ARABINOSIDASE A-RELATED"/>
    <property type="match status" value="1"/>
</dbReference>
<dbReference type="PROSITE" id="PS51257">
    <property type="entry name" value="PROKAR_LIPOPROTEIN"/>
    <property type="match status" value="1"/>
</dbReference>
<feature type="domain" description="Arabinosidase BT-3657-like N-terminal" evidence="2">
    <location>
        <begin position="14"/>
        <end position="117"/>
    </location>
</feature>
<comment type="caution">
    <text evidence="3">The sequence shown here is derived from an EMBL/GenBank/DDBJ whole genome shotgun (WGS) entry which is preliminary data.</text>
</comment>
<dbReference type="PANTHER" id="PTHR43301">
    <property type="entry name" value="ARABINAN ENDO-1,5-ALPHA-L-ARABINOSIDASE"/>
    <property type="match status" value="1"/>
</dbReference>
<protein>
    <submittedName>
        <fullName evidence="3">Glycoside hydrolase family 43 protein</fullName>
    </submittedName>
</protein>
<feature type="signal peptide" evidence="1">
    <location>
        <begin position="1"/>
        <end position="20"/>
    </location>
</feature>
<accession>A0A9E2W4M0</accession>
<keyword evidence="3" id="KW-0378">Hydrolase</keyword>
<sequence length="312" mass="35576">MKRISIIFFTVLLTACSAEKSVYMFTSFHEPATDGLRLMYSADAYHWKAFDTTFLQPEVGQKVMRDPSMIQGPDGVFRLVWTSGWNKDKGFGYASSKDLIHWSHEQFIPVMESEPTTVNVWAPELFYDDEGKQYIIIWASCIPGRFEKGEEAEDNNHRLYYTTTKDFKTFSPSKLFFDQGFSAIDATMIKRGKDDYVLVVKDNTRPNRNIKVCFAKSPLGPFTQASQPFTDNFCEGPSAAKTGNDWLIYFDAYRAKKYSAVRTTDFKTFENVDSLLTIPEGHKHGTVFMVTKKTLKNLKKHAAVVDNGGVKK</sequence>
<dbReference type="InterPro" id="IPR055133">
    <property type="entry name" value="BT_3657-like_N"/>
</dbReference>
<organism evidence="3 4">
    <name type="scientific">Pinibacter aurantiacus</name>
    <dbReference type="NCBI Taxonomy" id="2851599"/>
    <lineage>
        <taxon>Bacteria</taxon>
        <taxon>Pseudomonadati</taxon>
        <taxon>Bacteroidota</taxon>
        <taxon>Chitinophagia</taxon>
        <taxon>Chitinophagales</taxon>
        <taxon>Chitinophagaceae</taxon>
        <taxon>Pinibacter</taxon>
    </lineage>
</organism>
<evidence type="ECO:0000256" key="1">
    <source>
        <dbReference type="SAM" id="SignalP"/>
    </source>
</evidence>
<keyword evidence="1" id="KW-0732">Signal</keyword>
<dbReference type="InterPro" id="IPR050727">
    <property type="entry name" value="GH43_arabinanases"/>
</dbReference>
<proteinExistence type="predicted"/>
<dbReference type="EMBL" id="JAHSPG010000006">
    <property type="protein sequence ID" value="MBV4357648.1"/>
    <property type="molecule type" value="Genomic_DNA"/>
</dbReference>
<gene>
    <name evidence="3" type="ORF">KTO63_10850</name>
</gene>